<dbReference type="Proteomes" id="UP000187464">
    <property type="component" value="Chromosome I"/>
</dbReference>
<protein>
    <recommendedName>
        <fullName evidence="7">tRNA (guanine-N(7)-)-methyltransferase</fullName>
        <ecNumber evidence="7">2.1.1.33</ecNumber>
    </recommendedName>
    <alternativeName>
        <fullName evidence="7">tRNA (guanine(46)-N(7))-methyltransferase</fullName>
    </alternativeName>
    <alternativeName>
        <fullName evidence="7">tRNA(m7G46)-methyltransferase</fullName>
    </alternativeName>
</protein>
<accession>A0A1R3SV65</accession>
<dbReference type="EMBL" id="LT605205">
    <property type="protein sequence ID" value="SCD19461.1"/>
    <property type="molecule type" value="Genomic_DNA"/>
</dbReference>
<dbReference type="NCBIfam" id="NF001080">
    <property type="entry name" value="PRK00121.2-2"/>
    <property type="match status" value="1"/>
</dbReference>
<keyword evidence="6 7" id="KW-0819">tRNA processing</keyword>
<keyword evidence="3 7" id="KW-0489">Methyltransferase</keyword>
<feature type="binding site" evidence="7">
    <location>
        <position position="158"/>
    </location>
    <ligand>
        <name>substrate</name>
    </ligand>
</feature>
<dbReference type="AlphaFoldDB" id="A0A1R3SV65"/>
<dbReference type="GO" id="GO:0043527">
    <property type="term" value="C:tRNA methyltransferase complex"/>
    <property type="evidence" value="ECO:0007669"/>
    <property type="project" value="TreeGrafter"/>
</dbReference>
<dbReference type="STRING" id="1642647.PSM36_0631"/>
<comment type="catalytic activity">
    <reaction evidence="1 7">
        <text>guanosine(46) in tRNA + S-adenosyl-L-methionine = N(7)-methylguanosine(46) in tRNA + S-adenosyl-L-homocysteine</text>
        <dbReference type="Rhea" id="RHEA:42708"/>
        <dbReference type="Rhea" id="RHEA-COMP:10188"/>
        <dbReference type="Rhea" id="RHEA-COMP:10189"/>
        <dbReference type="ChEBI" id="CHEBI:57856"/>
        <dbReference type="ChEBI" id="CHEBI:59789"/>
        <dbReference type="ChEBI" id="CHEBI:74269"/>
        <dbReference type="ChEBI" id="CHEBI:74480"/>
        <dbReference type="EC" id="2.1.1.33"/>
    </reaction>
</comment>
<evidence type="ECO:0000256" key="2">
    <source>
        <dbReference type="ARBA" id="ARBA00003015"/>
    </source>
</evidence>
<comment type="function">
    <text evidence="2 7">Catalyzes the formation of N(7)-methylguanine at position 46 (m7G46) in tRNA.</text>
</comment>
<evidence type="ECO:0000313" key="8">
    <source>
        <dbReference type="EMBL" id="SCD19461.1"/>
    </source>
</evidence>
<organism evidence="8 9">
    <name type="scientific">Proteiniphilum saccharofermentans</name>
    <dbReference type="NCBI Taxonomy" id="1642647"/>
    <lineage>
        <taxon>Bacteria</taxon>
        <taxon>Pseudomonadati</taxon>
        <taxon>Bacteroidota</taxon>
        <taxon>Bacteroidia</taxon>
        <taxon>Bacteroidales</taxon>
        <taxon>Dysgonomonadaceae</taxon>
        <taxon>Proteiniphilum</taxon>
    </lineage>
</organism>
<evidence type="ECO:0000256" key="7">
    <source>
        <dbReference type="HAMAP-Rule" id="MF_01057"/>
    </source>
</evidence>
<dbReference type="Gene3D" id="3.40.50.150">
    <property type="entry name" value="Vaccinia Virus protein VP39"/>
    <property type="match status" value="1"/>
</dbReference>
<proteinExistence type="inferred from homology"/>
<dbReference type="PANTHER" id="PTHR23417:SF14">
    <property type="entry name" value="PENTACOTRIPEPTIDE-REPEAT REGION OF PRORP DOMAIN-CONTAINING PROTEIN"/>
    <property type="match status" value="1"/>
</dbReference>
<dbReference type="SUPFAM" id="SSF53335">
    <property type="entry name" value="S-adenosyl-L-methionine-dependent methyltransferases"/>
    <property type="match status" value="1"/>
</dbReference>
<feature type="binding site" evidence="7">
    <location>
        <begin position="198"/>
        <end position="201"/>
    </location>
    <ligand>
        <name>substrate</name>
    </ligand>
</feature>
<feature type="binding site" evidence="7">
    <location>
        <position position="128"/>
    </location>
    <ligand>
        <name>substrate</name>
    </ligand>
</feature>
<comment type="caution">
    <text evidence="7">Lacks conserved residue(s) required for the propagation of feature annotation.</text>
</comment>
<dbReference type="UniPathway" id="UPA00989"/>
<dbReference type="InterPro" id="IPR003358">
    <property type="entry name" value="tRNA_(Gua-N-7)_MeTrfase_Trmb"/>
</dbReference>
<evidence type="ECO:0000256" key="3">
    <source>
        <dbReference type="ARBA" id="ARBA00022603"/>
    </source>
</evidence>
<feature type="binding site" evidence="7">
    <location>
        <position position="50"/>
    </location>
    <ligand>
        <name>S-adenosyl-L-methionine</name>
        <dbReference type="ChEBI" id="CHEBI:59789"/>
    </ligand>
</feature>
<dbReference type="Pfam" id="PF02390">
    <property type="entry name" value="Methyltransf_4"/>
    <property type="match status" value="1"/>
</dbReference>
<dbReference type="InterPro" id="IPR029063">
    <property type="entry name" value="SAM-dependent_MTases_sf"/>
</dbReference>
<comment type="pathway">
    <text evidence="7">tRNA modification; N(7)-methylguanine-tRNA biosynthesis.</text>
</comment>
<dbReference type="NCBIfam" id="TIGR00091">
    <property type="entry name" value="tRNA (guanosine(46)-N7)-methyltransferase TrmB"/>
    <property type="match status" value="1"/>
</dbReference>
<dbReference type="EC" id="2.1.1.33" evidence="7"/>
<gene>
    <name evidence="7 8" type="primary">trmB</name>
    <name evidence="8" type="ORF">PSM36_0631</name>
</gene>
<dbReference type="KEGG" id="psac:PSM36_0631"/>
<dbReference type="InterPro" id="IPR055361">
    <property type="entry name" value="tRNA_methyltr_TrmB_bact"/>
</dbReference>
<evidence type="ECO:0000256" key="1">
    <source>
        <dbReference type="ARBA" id="ARBA00000142"/>
    </source>
</evidence>
<evidence type="ECO:0000256" key="6">
    <source>
        <dbReference type="ARBA" id="ARBA00022694"/>
    </source>
</evidence>
<evidence type="ECO:0000256" key="5">
    <source>
        <dbReference type="ARBA" id="ARBA00022691"/>
    </source>
</evidence>
<dbReference type="RefSeq" id="WP_076928749.1">
    <property type="nucleotide sequence ID" value="NZ_LT605205.1"/>
</dbReference>
<keyword evidence="4 7" id="KW-0808">Transferase</keyword>
<comment type="similarity">
    <text evidence="7">Belongs to the class I-like SAM-binding methyltransferase superfamily. TrmB family.</text>
</comment>
<keyword evidence="5 7" id="KW-0949">S-adenosyl-L-methionine</keyword>
<dbReference type="PANTHER" id="PTHR23417">
    <property type="entry name" value="3-DEOXY-D-MANNO-OCTULOSONIC-ACID TRANSFERASE/TRNA GUANINE-N 7 - -METHYLTRANSFERASE"/>
    <property type="match status" value="1"/>
</dbReference>
<evidence type="ECO:0000256" key="4">
    <source>
        <dbReference type="ARBA" id="ARBA00022679"/>
    </source>
</evidence>
<dbReference type="HAMAP" id="MF_01057">
    <property type="entry name" value="tRNA_methyltr_TrmB"/>
    <property type="match status" value="1"/>
</dbReference>
<dbReference type="GO" id="GO:0008176">
    <property type="term" value="F:tRNA (guanine(46)-N7)-methyltransferase activity"/>
    <property type="evidence" value="ECO:0007669"/>
    <property type="project" value="UniProtKB-UniRule"/>
</dbReference>
<evidence type="ECO:0000313" key="9">
    <source>
        <dbReference type="Proteomes" id="UP000187464"/>
    </source>
</evidence>
<name>A0A1R3SV65_9BACT</name>
<feature type="binding site" evidence="7">
    <location>
        <position position="124"/>
    </location>
    <ligand>
        <name>S-adenosyl-L-methionine</name>
        <dbReference type="ChEBI" id="CHEBI:59789"/>
    </ligand>
</feature>
<reference evidence="8 9" key="1">
    <citation type="submission" date="2016-08" db="EMBL/GenBank/DDBJ databases">
        <authorList>
            <person name="Seilhamer J.J."/>
        </authorList>
    </citation>
    <scope>NUCLEOTIDE SEQUENCE [LARGE SCALE GENOMIC DNA]</scope>
    <source>
        <strain evidence="8">M3/6</strain>
    </source>
</reference>
<sequence>MAKNKLAKFADMATYENVFQYTFDTLKEEGFPFKGKWHTYFGNTNPVVLELGCGKGEYTVGLARKFPEKNFIGIDIKGARMWTGASQALEEGLTNAAFLRTRIELINHFFAQDEVSEIWITFPDPQMKKTNKRLTSTRFMEQYSRMLKEGGIIHLKTDSNFLYRYSKVMIAENRLETFFDTEDLYNSGLNGDILEIRTFYEQQWLSRGLNIKYIRFLCPKNHNWTEPNVEIEKDEYRSFGRDARI</sequence>
<keyword evidence="9" id="KW-1185">Reference proteome</keyword>
<feature type="binding site" evidence="7">
    <location>
        <position position="75"/>
    </location>
    <ligand>
        <name>S-adenosyl-L-methionine</name>
        <dbReference type="ChEBI" id="CHEBI:59789"/>
    </ligand>
</feature>
<dbReference type="PROSITE" id="PS51625">
    <property type="entry name" value="SAM_MT_TRMB"/>
    <property type="match status" value="1"/>
</dbReference>
<dbReference type="CDD" id="cd02440">
    <property type="entry name" value="AdoMet_MTases"/>
    <property type="match status" value="1"/>
</dbReference>